<keyword evidence="2" id="KW-1185">Reference proteome</keyword>
<reference evidence="1 2" key="1">
    <citation type="journal article" date="2016" name="Front. Microbiol.">
        <title>Comprehensive Phylogenetic Analysis of Bovine Non-aureus Staphylococci Species Based on Whole-Genome Sequencing.</title>
        <authorList>
            <person name="Naushad S."/>
            <person name="Barkema H.W."/>
            <person name="Luby C."/>
            <person name="Condas L.A."/>
            <person name="Nobrega D.B."/>
            <person name="Carson D.A."/>
            <person name="De Buck J."/>
        </authorList>
    </citation>
    <scope>NUCLEOTIDE SEQUENCE [LARGE SCALE GENOMIC DNA]</scope>
    <source>
        <strain evidence="1 2">SNUC 102</strain>
    </source>
</reference>
<accession>A0A418IPL1</accession>
<dbReference type="AlphaFoldDB" id="A0A418IPL1"/>
<dbReference type="Pfam" id="PF23857">
    <property type="entry name" value="Phage_TAC_19"/>
    <property type="match status" value="1"/>
</dbReference>
<evidence type="ECO:0000313" key="2">
    <source>
        <dbReference type="Proteomes" id="UP000285567"/>
    </source>
</evidence>
<comment type="caution">
    <text evidence="1">The sequence shown here is derived from an EMBL/GenBank/DDBJ whole genome shotgun (WGS) entry which is preliminary data.</text>
</comment>
<organism evidence="1 2">
    <name type="scientific">Staphylococcus xylosus</name>
    <dbReference type="NCBI Taxonomy" id="1288"/>
    <lineage>
        <taxon>Bacteria</taxon>
        <taxon>Bacillati</taxon>
        <taxon>Bacillota</taxon>
        <taxon>Bacilli</taxon>
        <taxon>Bacillales</taxon>
        <taxon>Staphylococcaceae</taxon>
        <taxon>Staphylococcus</taxon>
    </lineage>
</organism>
<dbReference type="NCBIfam" id="NF047426">
    <property type="entry name" value="tail_chap_PVL_C"/>
    <property type="match status" value="1"/>
</dbReference>
<dbReference type="Proteomes" id="UP000285567">
    <property type="component" value="Unassembled WGS sequence"/>
</dbReference>
<dbReference type="EMBL" id="QXUL01000021">
    <property type="protein sequence ID" value="RIN11374.1"/>
    <property type="molecule type" value="Genomic_DNA"/>
</dbReference>
<protein>
    <recommendedName>
        <fullName evidence="3">Phage protein</fullName>
    </recommendedName>
</protein>
<sequence length="172" mass="19704">MKVNKIELVKDYDENGYVLDSEIYVSPLNTKLEIVWECLDTLSKIENGDSNCDIHTVTDLVVRIYNNQFTKKELLEGLDAVTRNVELIEQITFVASGQGFEMSGDTSNAKIGKINSWEDSKNNIKKFVKDMMKEGKDINNLMDMTFSFFMEIVDESNKKNVKKSESMIDAFM</sequence>
<proteinExistence type="predicted"/>
<evidence type="ECO:0008006" key="3">
    <source>
        <dbReference type="Google" id="ProtNLM"/>
    </source>
</evidence>
<gene>
    <name evidence="1" type="ORF">BU097_05305</name>
</gene>
<dbReference type="InterPro" id="IPR057006">
    <property type="entry name" value="Phage_TAC_19"/>
</dbReference>
<dbReference type="OrthoDB" id="2413964at2"/>
<dbReference type="NCBIfam" id="NF047360">
    <property type="entry name" value="tail_chap_PVL"/>
    <property type="match status" value="1"/>
</dbReference>
<name>A0A418IPL1_STAXY</name>
<evidence type="ECO:0000313" key="1">
    <source>
        <dbReference type="EMBL" id="RIN11374.1"/>
    </source>
</evidence>